<accession>A0A8S5LEX3</accession>
<name>A0A8S5LEX3_9CAUD</name>
<organism evidence="1">
    <name type="scientific">Siphoviridae sp. ctTic26</name>
    <dbReference type="NCBI Taxonomy" id="2823583"/>
    <lineage>
        <taxon>Viruses</taxon>
        <taxon>Duplodnaviria</taxon>
        <taxon>Heunggongvirae</taxon>
        <taxon>Uroviricota</taxon>
        <taxon>Caudoviricetes</taxon>
    </lineage>
</organism>
<reference evidence="1" key="1">
    <citation type="journal article" date="2021" name="Proc. Natl. Acad. Sci. U.S.A.">
        <title>A Catalog of Tens of Thousands of Viruses from Human Metagenomes Reveals Hidden Associations with Chronic Diseases.</title>
        <authorList>
            <person name="Tisza M.J."/>
            <person name="Buck C.B."/>
        </authorList>
    </citation>
    <scope>NUCLEOTIDE SEQUENCE</scope>
    <source>
        <strain evidence="1">CtTic26</strain>
    </source>
</reference>
<sequence length="335" mass="36699">MAIFRDTTVTDNGRSLIANALGNNKQITFTRMVTSSKVYNDTTDISKLINIDEIKQTVNLSRISQEGTKVRLNAIFTNASVNSAYKIETIGLYGKIDSGNEILYSVTRAAEADTMPATNGINLATVEIDLITEINNSNGATMVINPSTLATLSTLQDYIKHEEKMNWMGTDGYGGLLQDAGTKKVGIAYYDKANKQMVVPTIENTLTYFEGSKFIPISDYQNAKKLENLYKVQQAKLYVHSEATGTARTTCNIVQKVGNVVTIVFDSGDALRYTNDNTLIFSIPEGYRPKTFLSVNASQFNGTAGTIYIQPDGTAKWRGSTVSTASIIFSVSYII</sequence>
<protein>
    <submittedName>
        <fullName evidence="1">Tail collar fiber protein</fullName>
    </submittedName>
</protein>
<dbReference type="EMBL" id="BK014701">
    <property type="protein sequence ID" value="DAD68395.1"/>
    <property type="molecule type" value="Genomic_DNA"/>
</dbReference>
<evidence type="ECO:0000313" key="1">
    <source>
        <dbReference type="EMBL" id="DAD68395.1"/>
    </source>
</evidence>
<proteinExistence type="predicted"/>